<keyword evidence="1" id="KW-0472">Membrane</keyword>
<sequence length="198" mass="23086">MKYGGPLGCEINDKITNKTVRFDAIPHVRNFHTFGPLKRVSGKSNPLYSMNMGVRNFGKSFRQFKNVSYEFRSDGFAEVDKLEEVEELIPTVSNYNITTGELTTVTDAPRNVTVQWNIRAFNRLEKDLLYRIHSSPKYVYKENEALDINNIQMDHDYPILTCILVTCSMILFSFVLCKLFVFKCVRGFLRNMFFKEYN</sequence>
<keyword evidence="3" id="KW-1185">Reference proteome</keyword>
<keyword evidence="1" id="KW-1133">Transmembrane helix</keyword>
<proteinExistence type="predicted"/>
<dbReference type="EMBL" id="CAJFCJ010000019">
    <property type="protein sequence ID" value="CAD5123654.1"/>
    <property type="molecule type" value="Genomic_DNA"/>
</dbReference>
<dbReference type="Proteomes" id="UP000549394">
    <property type="component" value="Unassembled WGS sequence"/>
</dbReference>
<evidence type="ECO:0000313" key="2">
    <source>
        <dbReference type="EMBL" id="CAD5123654.1"/>
    </source>
</evidence>
<name>A0A7I8W601_9ANNE</name>
<feature type="transmembrane region" description="Helical" evidence="1">
    <location>
        <begin position="157"/>
        <end position="182"/>
    </location>
</feature>
<evidence type="ECO:0000256" key="1">
    <source>
        <dbReference type="SAM" id="Phobius"/>
    </source>
</evidence>
<dbReference type="AlphaFoldDB" id="A0A7I8W601"/>
<accession>A0A7I8W601</accession>
<evidence type="ECO:0000313" key="3">
    <source>
        <dbReference type="Proteomes" id="UP000549394"/>
    </source>
</evidence>
<comment type="caution">
    <text evidence="2">The sequence shown here is derived from an EMBL/GenBank/DDBJ whole genome shotgun (WGS) entry which is preliminary data.</text>
</comment>
<keyword evidence="1" id="KW-0812">Transmembrane</keyword>
<reference evidence="2 3" key="1">
    <citation type="submission" date="2020-08" db="EMBL/GenBank/DDBJ databases">
        <authorList>
            <person name="Hejnol A."/>
        </authorList>
    </citation>
    <scope>NUCLEOTIDE SEQUENCE [LARGE SCALE GENOMIC DNA]</scope>
</reference>
<organism evidence="2 3">
    <name type="scientific">Dimorphilus gyrociliatus</name>
    <dbReference type="NCBI Taxonomy" id="2664684"/>
    <lineage>
        <taxon>Eukaryota</taxon>
        <taxon>Metazoa</taxon>
        <taxon>Spiralia</taxon>
        <taxon>Lophotrochozoa</taxon>
        <taxon>Annelida</taxon>
        <taxon>Polychaeta</taxon>
        <taxon>Polychaeta incertae sedis</taxon>
        <taxon>Dinophilidae</taxon>
        <taxon>Dimorphilus</taxon>
    </lineage>
</organism>
<protein>
    <submittedName>
        <fullName evidence="2">Uncharacterized protein</fullName>
    </submittedName>
</protein>
<gene>
    <name evidence="2" type="ORF">DGYR_LOCUS11315</name>
</gene>